<dbReference type="Gene3D" id="2.40.128.110">
    <property type="entry name" value="Lipid/polyisoprenoid-binding, YceI-like"/>
    <property type="match status" value="1"/>
</dbReference>
<proteinExistence type="inferred from homology"/>
<dbReference type="InterPro" id="IPR007372">
    <property type="entry name" value="Lipid/polyisoprenoid-bd_YceI"/>
</dbReference>
<evidence type="ECO:0000256" key="1">
    <source>
        <dbReference type="ARBA" id="ARBA00008812"/>
    </source>
</evidence>
<dbReference type="SMART" id="SM00867">
    <property type="entry name" value="YceI"/>
    <property type="match status" value="1"/>
</dbReference>
<reference evidence="3 4" key="1">
    <citation type="journal article" date="2007" name="Proc. Natl. Acad. Sci. U.S.A.">
        <title>Genome plasticity of BCG and impact on vaccine efficacy.</title>
        <authorList>
            <person name="Brosch R."/>
            <person name="Gordon S.V."/>
            <person name="Garnier T."/>
            <person name="Eiglmeier K."/>
            <person name="Frigui W."/>
            <person name="Valenti P."/>
            <person name="Dos Santos S."/>
            <person name="Duthoy S."/>
            <person name="Lacroix C."/>
            <person name="Garcia-Pelayo C."/>
            <person name="Inwald J.K."/>
            <person name="Golby P."/>
            <person name="Garcia J.N."/>
            <person name="Hewinson R.G."/>
            <person name="Behr M.A."/>
            <person name="Quail M.A."/>
            <person name="Churcher C."/>
            <person name="Barrell B.G."/>
            <person name="Parkhill J."/>
            <person name="Cole S.T."/>
        </authorList>
    </citation>
    <scope>NUCLEOTIDE SEQUENCE [LARGE SCALE GENOMIC DNA]</scope>
    <source>
        <strain evidence="4">BCG / Pasteur 1173P2</strain>
    </source>
</reference>
<evidence type="ECO:0000313" key="3">
    <source>
        <dbReference type="EMBL" id="CAL71915.1"/>
    </source>
</evidence>
<evidence type="ECO:0000313" key="4">
    <source>
        <dbReference type="Proteomes" id="UP000001472"/>
    </source>
</evidence>
<evidence type="ECO:0000259" key="2">
    <source>
        <dbReference type="SMART" id="SM00867"/>
    </source>
</evidence>
<sequence>MAHKTRREGRAGRSSEYSRGVSDAVWTLDASDGELVLRTGVVGRAARLGHRLTIAMTRWQALVNWSGTDPVAGELVAEVDSFEVMRGEGGVKGLSEPEKALVRANALKTLNASRFPHIRFTTEAIAQTGNGYRLTGKLHIRGKSREHVIDLHTEDLGAAWRISADTTVRQSNYGVKPYSLLMGSIRVADEVSVAFTAVRAKDD</sequence>
<protein>
    <recommendedName>
        <fullName evidence="2">Lipid/polyisoprenoid-binding YceI-like domain-containing protein</fullName>
    </recommendedName>
</protein>
<dbReference type="SMR" id="A0A0H3M769"/>
<organism evidence="3 4">
    <name type="scientific">Mycobacterium bovis (strain BCG / Pasteur 1173P2)</name>
    <dbReference type="NCBI Taxonomy" id="410289"/>
    <lineage>
        <taxon>Bacteria</taxon>
        <taxon>Bacillati</taxon>
        <taxon>Actinomycetota</taxon>
        <taxon>Actinomycetes</taxon>
        <taxon>Mycobacteriales</taxon>
        <taxon>Mycobacteriaceae</taxon>
        <taxon>Mycobacterium</taxon>
        <taxon>Mycobacterium tuberculosis complex</taxon>
    </lineage>
</organism>
<dbReference type="SUPFAM" id="SSF101874">
    <property type="entry name" value="YceI-like"/>
    <property type="match status" value="1"/>
</dbReference>
<name>A0A0H3M769_MYCBP</name>
<dbReference type="KEGG" id="mbb:BCG_1928c"/>
<dbReference type="InterPro" id="IPR036761">
    <property type="entry name" value="TTHA0802/YceI-like_sf"/>
</dbReference>
<accession>A0A0H3M769</accession>
<dbReference type="HOGENOM" id="CLU_124935_0_0_11"/>
<dbReference type="Pfam" id="PF04264">
    <property type="entry name" value="YceI"/>
    <property type="match status" value="1"/>
</dbReference>
<feature type="domain" description="Lipid/polyisoprenoid-binding YceI-like" evidence="2">
    <location>
        <begin position="25"/>
        <end position="200"/>
    </location>
</feature>
<dbReference type="Proteomes" id="UP000001472">
    <property type="component" value="Chromosome"/>
</dbReference>
<dbReference type="EMBL" id="AM408590">
    <property type="protein sequence ID" value="CAL71915.1"/>
    <property type="molecule type" value="Genomic_DNA"/>
</dbReference>
<dbReference type="AlphaFoldDB" id="A0A0H3M769"/>
<comment type="similarity">
    <text evidence="1">Belongs to the UPF0312 family.</text>
</comment>
<gene>
    <name evidence="3" type="ordered locus">BCG_1928c</name>
</gene>